<dbReference type="RefSeq" id="WP_284321319.1">
    <property type="nucleotide sequence ID" value="NZ_BSOB01000021.1"/>
</dbReference>
<accession>A0ABQ5XQF2</accession>
<protein>
    <submittedName>
        <fullName evidence="1">Uncharacterized protein</fullName>
    </submittedName>
</protein>
<organism evidence="1 2">
    <name type="scientific">Dyella acidisoli</name>
    <dbReference type="NCBI Taxonomy" id="1867834"/>
    <lineage>
        <taxon>Bacteria</taxon>
        <taxon>Pseudomonadati</taxon>
        <taxon>Pseudomonadota</taxon>
        <taxon>Gammaproteobacteria</taxon>
        <taxon>Lysobacterales</taxon>
        <taxon>Rhodanobacteraceae</taxon>
        <taxon>Dyella</taxon>
    </lineage>
</organism>
<keyword evidence="2" id="KW-1185">Reference proteome</keyword>
<comment type="caution">
    <text evidence="1">The sequence shown here is derived from an EMBL/GenBank/DDBJ whole genome shotgun (WGS) entry which is preliminary data.</text>
</comment>
<proteinExistence type="predicted"/>
<gene>
    <name evidence="1" type="ORF">GCM10007901_25630</name>
</gene>
<dbReference type="EMBL" id="BSOB01000021">
    <property type="protein sequence ID" value="GLQ93612.1"/>
    <property type="molecule type" value="Genomic_DNA"/>
</dbReference>
<evidence type="ECO:0000313" key="2">
    <source>
        <dbReference type="Proteomes" id="UP001156670"/>
    </source>
</evidence>
<reference evidence="2" key="1">
    <citation type="journal article" date="2019" name="Int. J. Syst. Evol. Microbiol.">
        <title>The Global Catalogue of Microorganisms (GCM) 10K type strain sequencing project: providing services to taxonomists for standard genome sequencing and annotation.</title>
        <authorList>
            <consortium name="The Broad Institute Genomics Platform"/>
            <consortium name="The Broad Institute Genome Sequencing Center for Infectious Disease"/>
            <person name="Wu L."/>
            <person name="Ma J."/>
        </authorList>
    </citation>
    <scope>NUCLEOTIDE SEQUENCE [LARGE SCALE GENOMIC DNA]</scope>
    <source>
        <strain evidence="2">NBRC 111980</strain>
    </source>
</reference>
<sequence length="310" mass="34064">MKVHIGLAGLPYEVELRFWLACKLLMSSPTPVQLHKWEGKSYDILVADLDSEQGQVAYELALYSDTHVLFLSKDERTGHLSGARVDKHATASAIAKMIEHALQNVPAAASDNVAKGLLGICLLQGGNGHEVLVRNGTSSVVIRHNTRRIYASSREELEVAKQQLLDATWSCVAITAPCEHQYEGLISESLDSFLVSACHRHQSSLAPISDTAYRLGVWPDLIAFPDNKEALRLSSALHRKGWHVQGLAEHCGVSMETANAFCWAMQASGALKLDDGTEEVMLEPANDVLQVPLVQRMVRRFGLKARQVHA</sequence>
<dbReference type="Proteomes" id="UP001156670">
    <property type="component" value="Unassembled WGS sequence"/>
</dbReference>
<evidence type="ECO:0000313" key="1">
    <source>
        <dbReference type="EMBL" id="GLQ93612.1"/>
    </source>
</evidence>
<name>A0ABQ5XQF2_9GAMM</name>